<dbReference type="Proteomes" id="UP000321533">
    <property type="component" value="Chromosome"/>
</dbReference>
<keyword evidence="9 14" id="KW-1133">Transmembrane helix</keyword>
<keyword evidence="6 14" id="KW-0349">Heme</keyword>
<evidence type="ECO:0000256" key="8">
    <source>
        <dbReference type="ARBA" id="ARBA00022723"/>
    </source>
</evidence>
<comment type="subunit">
    <text evidence="14">Homodimer.</text>
</comment>
<keyword evidence="10 14" id="KW-0560">Oxidoreductase</keyword>
<dbReference type="AlphaFoldDB" id="A0A5B8V9N6"/>
<dbReference type="UniPathway" id="UPA00251">
    <property type="reaction ID" value="UER00324"/>
</dbReference>
<feature type="transmembrane region" description="Helical" evidence="14">
    <location>
        <begin position="55"/>
        <end position="80"/>
    </location>
</feature>
<keyword evidence="12 14" id="KW-0472">Membrane</keyword>
<feature type="binding site" description="axial binding residue" evidence="14">
    <location>
        <position position="95"/>
    </location>
    <ligand>
        <name>heme</name>
        <dbReference type="ChEBI" id="CHEBI:30413"/>
    </ligand>
    <ligandPart>
        <name>Fe</name>
        <dbReference type="ChEBI" id="CHEBI:18248"/>
    </ligandPart>
</feature>
<reference evidence="16 17" key="1">
    <citation type="journal article" date="2016" name="Int. J. Syst. Evol. Microbiol.">
        <title>Panacibacter ginsenosidivorans gen. nov., sp. nov., with ginsenoside converting activity isolated from soil of a ginseng field.</title>
        <authorList>
            <person name="Siddiqi M.Z."/>
            <person name="Muhammad Shafi S."/>
            <person name="Choi K.D."/>
            <person name="Im W.T."/>
        </authorList>
    </citation>
    <scope>NUCLEOTIDE SEQUENCE [LARGE SCALE GENOMIC DNA]</scope>
    <source>
        <strain evidence="16 17">Gsoil1550</strain>
    </source>
</reference>
<comment type="cofactor">
    <cofactor evidence="14 15">
        <name>heme b</name>
        <dbReference type="ChEBI" id="CHEBI:60344"/>
    </cofactor>
    <text evidence="14 15">Binds 1 heme b (iron(II)-protoporphyrin IX) group per subunit.</text>
</comment>
<dbReference type="Pfam" id="PF03653">
    <property type="entry name" value="UPF0093"/>
    <property type="match status" value="1"/>
</dbReference>
<dbReference type="KEGG" id="pgin:FRZ67_10145"/>
<evidence type="ECO:0000256" key="13">
    <source>
        <dbReference type="ARBA" id="ARBA00048390"/>
    </source>
</evidence>
<comment type="pathway">
    <text evidence="2 14 15">Porphyrin-containing compound metabolism; protoporphyrin-IX biosynthesis; protoporphyrin-IX from protoporphyrinogen-IX: step 1/1.</text>
</comment>
<evidence type="ECO:0000256" key="15">
    <source>
        <dbReference type="PIRNR" id="PIRNR004638"/>
    </source>
</evidence>
<proteinExistence type="inferred from homology"/>
<keyword evidence="17" id="KW-1185">Reference proteome</keyword>
<accession>A0A5B8V9N6</accession>
<comment type="subcellular location">
    <subcellularLocation>
        <location evidence="1 14">Cell membrane</location>
        <topology evidence="1 14">Multi-pass membrane protein</topology>
    </subcellularLocation>
</comment>
<dbReference type="InterPro" id="IPR005265">
    <property type="entry name" value="HemJ-like"/>
</dbReference>
<feature type="transmembrane region" description="Helical" evidence="14">
    <location>
        <begin position="130"/>
        <end position="148"/>
    </location>
</feature>
<evidence type="ECO:0000256" key="2">
    <source>
        <dbReference type="ARBA" id="ARBA00005073"/>
    </source>
</evidence>
<keyword evidence="11 14" id="KW-0408">Iron</keyword>
<dbReference type="GO" id="GO:0070818">
    <property type="term" value="F:protoporphyrinogen oxidase activity"/>
    <property type="evidence" value="ECO:0007669"/>
    <property type="project" value="UniProtKB-UniRule"/>
</dbReference>
<dbReference type="EMBL" id="CP042435">
    <property type="protein sequence ID" value="QEC67633.1"/>
    <property type="molecule type" value="Genomic_DNA"/>
</dbReference>
<dbReference type="GO" id="GO:0046872">
    <property type="term" value="F:metal ion binding"/>
    <property type="evidence" value="ECO:0007669"/>
    <property type="project" value="UniProtKB-UniRule"/>
</dbReference>
<evidence type="ECO:0000256" key="3">
    <source>
        <dbReference type="ARBA" id="ARBA00006501"/>
    </source>
</evidence>
<comment type="function">
    <text evidence="14 15">Catalyzes the oxidation of protoporphyrinogen IX to protoporphyrin IX.</text>
</comment>
<keyword evidence="7 14" id="KW-0812">Transmembrane</keyword>
<feature type="transmembrane region" description="Helical" evidence="14">
    <location>
        <begin position="6"/>
        <end position="23"/>
    </location>
</feature>
<feature type="transmembrane region" description="Helical" evidence="14">
    <location>
        <begin position="92"/>
        <end position="109"/>
    </location>
</feature>
<dbReference type="PANTHER" id="PTHR40255:SF1">
    <property type="entry name" value="PROTOPORPHYRINOGEN IX OXIDASE"/>
    <property type="match status" value="1"/>
</dbReference>
<organism evidence="16 17">
    <name type="scientific">Panacibacter ginsenosidivorans</name>
    <dbReference type="NCBI Taxonomy" id="1813871"/>
    <lineage>
        <taxon>Bacteria</taxon>
        <taxon>Pseudomonadati</taxon>
        <taxon>Bacteroidota</taxon>
        <taxon>Chitinophagia</taxon>
        <taxon>Chitinophagales</taxon>
        <taxon>Chitinophagaceae</taxon>
        <taxon>Panacibacter</taxon>
    </lineage>
</organism>
<evidence type="ECO:0000256" key="7">
    <source>
        <dbReference type="ARBA" id="ARBA00022692"/>
    </source>
</evidence>
<evidence type="ECO:0000256" key="10">
    <source>
        <dbReference type="ARBA" id="ARBA00023002"/>
    </source>
</evidence>
<dbReference type="PANTHER" id="PTHR40255">
    <property type="entry name" value="UPF0093 MEMBRANE PROTEIN SLR1790"/>
    <property type="match status" value="1"/>
</dbReference>
<evidence type="ECO:0000256" key="11">
    <source>
        <dbReference type="ARBA" id="ARBA00023004"/>
    </source>
</evidence>
<keyword evidence="5 14" id="KW-1003">Cell membrane</keyword>
<evidence type="ECO:0000256" key="6">
    <source>
        <dbReference type="ARBA" id="ARBA00022617"/>
    </source>
</evidence>
<evidence type="ECO:0000256" key="4">
    <source>
        <dbReference type="ARBA" id="ARBA00017504"/>
    </source>
</evidence>
<protein>
    <recommendedName>
        <fullName evidence="4 14">Protoporphyrinogen IX oxidase</fullName>
        <shortName evidence="14">PPO</shortName>
        <ecNumber evidence="14 15">1.3.99.-</ecNumber>
    </recommendedName>
</protein>
<evidence type="ECO:0000256" key="9">
    <source>
        <dbReference type="ARBA" id="ARBA00022989"/>
    </source>
</evidence>
<evidence type="ECO:0000313" key="16">
    <source>
        <dbReference type="EMBL" id="QEC67633.1"/>
    </source>
</evidence>
<dbReference type="RefSeq" id="WP_147189440.1">
    <property type="nucleotide sequence ID" value="NZ_CP042435.1"/>
</dbReference>
<name>A0A5B8V9N6_9BACT</name>
<feature type="transmembrane region" description="Helical" evidence="14">
    <location>
        <begin position="154"/>
        <end position="175"/>
    </location>
</feature>
<dbReference type="EC" id="1.3.99.-" evidence="14 15"/>
<dbReference type="HAMAP" id="MF_02239">
    <property type="entry name" value="HemJ"/>
    <property type="match status" value="1"/>
</dbReference>
<gene>
    <name evidence="16" type="ORF">FRZ67_10145</name>
</gene>
<evidence type="ECO:0000256" key="1">
    <source>
        <dbReference type="ARBA" id="ARBA00004651"/>
    </source>
</evidence>
<comment type="catalytic activity">
    <reaction evidence="13 14 15">
        <text>protoporphyrinogen IX + 3 A = protoporphyrin IX + 3 AH2</text>
        <dbReference type="Rhea" id="RHEA:62000"/>
        <dbReference type="ChEBI" id="CHEBI:13193"/>
        <dbReference type="ChEBI" id="CHEBI:17499"/>
        <dbReference type="ChEBI" id="CHEBI:57306"/>
        <dbReference type="ChEBI" id="CHEBI:57307"/>
    </reaction>
</comment>
<evidence type="ECO:0000256" key="14">
    <source>
        <dbReference type="HAMAP-Rule" id="MF_02239"/>
    </source>
</evidence>
<evidence type="ECO:0000313" key="17">
    <source>
        <dbReference type="Proteomes" id="UP000321533"/>
    </source>
</evidence>
<dbReference type="OrthoDB" id="9800824at2"/>
<keyword evidence="8 14" id="KW-0479">Metal-binding</keyword>
<comment type="similarity">
    <text evidence="3 14 15">Belongs to the HemJ family.</text>
</comment>
<feature type="binding site" description="axial binding residue" evidence="14">
    <location>
        <position position="9"/>
    </location>
    <ligand>
        <name>heme</name>
        <dbReference type="ChEBI" id="CHEBI:30413"/>
    </ligand>
    <ligandPart>
        <name>Fe</name>
        <dbReference type="ChEBI" id="CHEBI:18248"/>
    </ligandPart>
</feature>
<dbReference type="GO" id="GO:0005886">
    <property type="term" value="C:plasma membrane"/>
    <property type="evidence" value="ECO:0007669"/>
    <property type="project" value="UniProtKB-SubCell"/>
</dbReference>
<dbReference type="PIRSF" id="PIRSF004638">
    <property type="entry name" value="UCP004638"/>
    <property type="match status" value="1"/>
</dbReference>
<dbReference type="GO" id="GO:0006782">
    <property type="term" value="P:protoporphyrinogen IX biosynthetic process"/>
    <property type="evidence" value="ECO:0007669"/>
    <property type="project" value="UniProtKB-UniRule"/>
</dbReference>
<evidence type="ECO:0000256" key="12">
    <source>
        <dbReference type="ARBA" id="ARBA00023136"/>
    </source>
</evidence>
<evidence type="ECO:0000256" key="5">
    <source>
        <dbReference type="ARBA" id="ARBA00022475"/>
    </source>
</evidence>
<sequence length="182" mass="21499">MYSYLKALHIIFVVTWFAGMFYMPRLFIYSTEAGEKTEIECNILRSQFKIMMRRLWYGITWPSAILTLIFGPLVMFNAGWNKLILEPEGRWLLIKLIFVVLLYVYHFTLHKIFKQEMNGIYKYTSQQLRMWNEVSTVFLVAIVTLAVVKQSESFIWSLAGLIGFIIVLMSAIKIYKIIRTKK</sequence>